<proteinExistence type="predicted"/>
<organism evidence="1">
    <name type="scientific">Salix viminalis</name>
    <name type="common">Common osier</name>
    <name type="synonym">Basket willow</name>
    <dbReference type="NCBI Taxonomy" id="40686"/>
    <lineage>
        <taxon>Eukaryota</taxon>
        <taxon>Viridiplantae</taxon>
        <taxon>Streptophyta</taxon>
        <taxon>Embryophyta</taxon>
        <taxon>Tracheophyta</taxon>
        <taxon>Spermatophyta</taxon>
        <taxon>Magnoliopsida</taxon>
        <taxon>eudicotyledons</taxon>
        <taxon>Gunneridae</taxon>
        <taxon>Pentapetalae</taxon>
        <taxon>rosids</taxon>
        <taxon>fabids</taxon>
        <taxon>Malpighiales</taxon>
        <taxon>Salicaceae</taxon>
        <taxon>Saliceae</taxon>
        <taxon>Salix</taxon>
    </lineage>
</organism>
<name>A0A6N2KSZ2_SALVM</name>
<evidence type="ECO:0000313" key="1">
    <source>
        <dbReference type="EMBL" id="VFU31732.1"/>
    </source>
</evidence>
<dbReference type="EMBL" id="CAADRP010000768">
    <property type="protein sequence ID" value="VFU31732.1"/>
    <property type="molecule type" value="Genomic_DNA"/>
</dbReference>
<gene>
    <name evidence="1" type="ORF">SVIM_LOCUS136020</name>
</gene>
<protein>
    <submittedName>
        <fullName evidence="1">Uncharacterized protein</fullName>
    </submittedName>
</protein>
<accession>A0A6N2KSZ2</accession>
<reference evidence="1" key="1">
    <citation type="submission" date="2019-03" db="EMBL/GenBank/DDBJ databases">
        <authorList>
            <person name="Mank J."/>
            <person name="Almeida P."/>
        </authorList>
    </citation>
    <scope>NUCLEOTIDE SEQUENCE</scope>
    <source>
        <strain evidence="1">78183</strain>
    </source>
</reference>
<dbReference type="AlphaFoldDB" id="A0A6N2KSZ2"/>
<sequence>MEASRNPWIPCFEQTNWQRCGTSLDLQDRPGKECQTSFSRQDCMPGEDIGLCTASRNRRNLHDRDSRSSPEKILESSLEERPDRRCIVTGGQRSASLTNWSQIMSIDTLSFLPLCGAKAESNSAIQLVRYVALRVTDV</sequence>